<dbReference type="PANTHER" id="PTHR13789">
    <property type="entry name" value="MONOOXYGENASE"/>
    <property type="match status" value="1"/>
</dbReference>
<comment type="cofactor">
    <cofactor evidence="1">
        <name>FAD</name>
        <dbReference type="ChEBI" id="CHEBI:57692"/>
    </cofactor>
</comment>
<dbReference type="FunFam" id="3.50.50.60:FF:000131">
    <property type="entry name" value="3-hydroxybenzoate 6-monooxygenase"/>
    <property type="match status" value="1"/>
</dbReference>
<evidence type="ECO:0000256" key="3">
    <source>
        <dbReference type="ARBA" id="ARBA00022797"/>
    </source>
</evidence>
<feature type="region of interest" description="Disordered" evidence="12">
    <location>
        <begin position="1"/>
        <end position="23"/>
    </location>
</feature>
<feature type="domain" description="FAD-binding" evidence="13">
    <location>
        <begin position="52"/>
        <end position="371"/>
    </location>
</feature>
<dbReference type="PANTHER" id="PTHR13789:SF318">
    <property type="entry name" value="GERANYLGERANYL DIPHOSPHATE REDUCTASE"/>
    <property type="match status" value="1"/>
</dbReference>
<dbReference type="InterPro" id="IPR036188">
    <property type="entry name" value="FAD/NAD-bd_sf"/>
</dbReference>
<evidence type="ECO:0000256" key="8">
    <source>
        <dbReference type="ARBA" id="ARBA00024018"/>
    </source>
</evidence>
<dbReference type="SUPFAM" id="SSF51905">
    <property type="entry name" value="FAD/NAD(P)-binding domain"/>
    <property type="match status" value="1"/>
</dbReference>
<dbReference type="Gene3D" id="3.50.50.60">
    <property type="entry name" value="FAD/NAD(P)-binding domain"/>
    <property type="match status" value="1"/>
</dbReference>
<dbReference type="KEGG" id="cef:CE2863"/>
<protein>
    <recommendedName>
        <fullName evidence="11">3-hydroxybenzoate 6-hydroxylase</fullName>
        <ecNumber evidence="10">1.14.13.24</ecNumber>
    </recommendedName>
</protein>
<dbReference type="InterPro" id="IPR050493">
    <property type="entry name" value="FAD-dep_Monooxygenase_BioMet"/>
</dbReference>
<keyword evidence="3" id="KW-0058">Aromatic hydrocarbons catabolism</keyword>
<evidence type="ECO:0000256" key="9">
    <source>
        <dbReference type="ARBA" id="ARBA00050623"/>
    </source>
</evidence>
<dbReference type="Pfam" id="PF01494">
    <property type="entry name" value="FAD_binding_3"/>
    <property type="match status" value="1"/>
</dbReference>
<dbReference type="SUPFAM" id="SSF54373">
    <property type="entry name" value="FAD-linked reductases, C-terminal domain"/>
    <property type="match status" value="1"/>
</dbReference>
<evidence type="ECO:0000256" key="5">
    <source>
        <dbReference type="ARBA" id="ARBA00023002"/>
    </source>
</evidence>
<evidence type="ECO:0000256" key="12">
    <source>
        <dbReference type="SAM" id="MobiDB-lite"/>
    </source>
</evidence>
<dbReference type="GO" id="GO:0018669">
    <property type="term" value="F:3-hydroxybenzoate 6-monooxygenase activity"/>
    <property type="evidence" value="ECO:0007669"/>
    <property type="project" value="UniProtKB-EC"/>
</dbReference>
<evidence type="ECO:0000256" key="4">
    <source>
        <dbReference type="ARBA" id="ARBA00022827"/>
    </source>
</evidence>
<dbReference type="GO" id="GO:0071949">
    <property type="term" value="F:FAD binding"/>
    <property type="evidence" value="ECO:0007669"/>
    <property type="project" value="InterPro"/>
</dbReference>
<accession>Q8FLK5</accession>
<reference evidence="14 15" key="1">
    <citation type="journal article" date="2003" name="Genome Res.">
        <title>Comparative complete genome sequence analysis of the amino acid replacements responsible for the thermostability of Corynebacterium efficiens.</title>
        <authorList>
            <person name="Nishio Y."/>
            <person name="Nakamura Y."/>
            <person name="Kawarabayasi Y."/>
            <person name="Usuda Y."/>
            <person name="Kimura E."/>
            <person name="Sugimoto S."/>
            <person name="Matsui K."/>
            <person name="Yamagishi A."/>
            <person name="Kikuchi H."/>
            <person name="Ikeo K."/>
            <person name="Gojobori T."/>
        </authorList>
    </citation>
    <scope>NUCLEOTIDE SEQUENCE [LARGE SCALE GENOMIC DNA]</scope>
    <source>
        <strain evidence="15">DSM 44549 / YS-314 / AJ 12310 / JCM 11189 / NBRC 100395</strain>
    </source>
</reference>
<dbReference type="Proteomes" id="UP000001409">
    <property type="component" value="Chromosome"/>
</dbReference>
<dbReference type="PRINTS" id="PR00420">
    <property type="entry name" value="RNGMNOXGNASE"/>
</dbReference>
<dbReference type="STRING" id="196164.gene:10743313"/>
<evidence type="ECO:0000313" key="14">
    <source>
        <dbReference type="EMBL" id="BAC19673.1"/>
    </source>
</evidence>
<keyword evidence="15" id="KW-1185">Reference proteome</keyword>
<keyword evidence="7" id="KW-0503">Monooxygenase</keyword>
<evidence type="ECO:0000256" key="7">
    <source>
        <dbReference type="ARBA" id="ARBA00023033"/>
    </source>
</evidence>
<keyword evidence="4" id="KW-0274">FAD</keyword>
<keyword evidence="6" id="KW-0520">NAD</keyword>
<dbReference type="EMBL" id="BA000035">
    <property type="protein sequence ID" value="BAC19673.1"/>
    <property type="molecule type" value="Genomic_DNA"/>
</dbReference>
<comment type="similarity">
    <text evidence="8">Belongs to the 3-hydroxybenzoate 6-hydroxylase family.</text>
</comment>
<dbReference type="eggNOG" id="COG0654">
    <property type="taxonomic scope" value="Bacteria"/>
</dbReference>
<dbReference type="EC" id="1.14.13.24" evidence="10"/>
<evidence type="ECO:0000256" key="6">
    <source>
        <dbReference type="ARBA" id="ARBA00023027"/>
    </source>
</evidence>
<dbReference type="HOGENOM" id="CLU_009665_19_3_11"/>
<evidence type="ECO:0000256" key="11">
    <source>
        <dbReference type="ARBA" id="ARBA00071607"/>
    </source>
</evidence>
<name>Q8FLK5_COREF</name>
<evidence type="ECO:0000259" key="13">
    <source>
        <dbReference type="Pfam" id="PF01494"/>
    </source>
</evidence>
<evidence type="ECO:0000256" key="2">
    <source>
        <dbReference type="ARBA" id="ARBA00022630"/>
    </source>
</evidence>
<sequence>MQARVARPPGPVHSIGPGANHYQPLSPKFSSKEVSIMVSTLHKTDELKGQSIVISGGGIGGAAGALALSLRGADVTLFERAPEFKEVGAGLQIGPHGWRMLEGWGVIDRIIAAGYLPQDMQFRDAITRETILTLDFDEEFEKHYGGRYLVIHRSDLLSILVDAAREAGATLHNGATVGESRRTDAGIEVDLEWEGKEGPATFEADAFLAFDGIHSRHRNHLVEDAPVPSAYVAYRGTSKLQEDEAMKDLKSVIGYIGPHVHFIQYPLRAGELLNQVAVFESKRYLEGREAGDVPEDWGNPEELKQAYTHCSDFIQDRLDTLWTHNWWQMSDREPLLKLNHGRMILVGDAAHPPLQYLASGAVMAMEDAEAIAIFASDAANAGNLDWEQVFEEVSAERAPRCARIQTTGRFWGELWHLEGTARLIRNELFRQADRSGWFQYADWLWGYDASKREYLKDPSKGELPKEIQEWRYALLENNQEVNA</sequence>
<organism evidence="14 15">
    <name type="scientific">Corynebacterium efficiens (strain DSM 44549 / YS-314 / AJ 12310 / JCM 11189 / NBRC 100395)</name>
    <dbReference type="NCBI Taxonomy" id="196164"/>
    <lineage>
        <taxon>Bacteria</taxon>
        <taxon>Bacillati</taxon>
        <taxon>Actinomycetota</taxon>
        <taxon>Actinomycetes</taxon>
        <taxon>Mycobacteriales</taxon>
        <taxon>Corynebacteriaceae</taxon>
        <taxon>Corynebacterium</taxon>
    </lineage>
</organism>
<dbReference type="AlphaFoldDB" id="Q8FLK5"/>
<dbReference type="InterPro" id="IPR002938">
    <property type="entry name" value="FAD-bd"/>
</dbReference>
<keyword evidence="2" id="KW-0285">Flavoprotein</keyword>
<evidence type="ECO:0000256" key="10">
    <source>
        <dbReference type="ARBA" id="ARBA00066995"/>
    </source>
</evidence>
<keyword evidence="5" id="KW-0560">Oxidoreductase</keyword>
<proteinExistence type="inferred from homology"/>
<evidence type="ECO:0000256" key="1">
    <source>
        <dbReference type="ARBA" id="ARBA00001974"/>
    </source>
</evidence>
<evidence type="ECO:0000313" key="15">
    <source>
        <dbReference type="Proteomes" id="UP000001409"/>
    </source>
</evidence>
<comment type="catalytic activity">
    <reaction evidence="9">
        <text>3-hydroxybenzoate + NADH + O2 + H(+) = 2,5-dihydroxybenzoate + NAD(+) + H2O</text>
        <dbReference type="Rhea" id="RHEA:22692"/>
        <dbReference type="ChEBI" id="CHEBI:15377"/>
        <dbReference type="ChEBI" id="CHEBI:15378"/>
        <dbReference type="ChEBI" id="CHEBI:15379"/>
        <dbReference type="ChEBI" id="CHEBI:16193"/>
        <dbReference type="ChEBI" id="CHEBI:57540"/>
        <dbReference type="ChEBI" id="CHEBI:57945"/>
        <dbReference type="ChEBI" id="CHEBI:58044"/>
        <dbReference type="EC" id="1.14.13.24"/>
    </reaction>
</comment>